<protein>
    <submittedName>
        <fullName evidence="3">T9SS type A sorting domain-containing protein</fullName>
    </submittedName>
</protein>
<dbReference type="AlphaFoldDB" id="A0A7C4XKW8"/>
<evidence type="ECO:0000259" key="2">
    <source>
        <dbReference type="Pfam" id="PF13088"/>
    </source>
</evidence>
<reference evidence="3" key="1">
    <citation type="journal article" date="2020" name="mSystems">
        <title>Genome- and Community-Level Interaction Insights into Carbon Utilization and Element Cycling Functions of Hydrothermarchaeota in Hydrothermal Sediment.</title>
        <authorList>
            <person name="Zhou Z."/>
            <person name="Liu Y."/>
            <person name="Xu W."/>
            <person name="Pan J."/>
            <person name="Luo Z.H."/>
            <person name="Li M."/>
        </authorList>
    </citation>
    <scope>NUCLEOTIDE SEQUENCE [LARGE SCALE GENOMIC DNA]</scope>
    <source>
        <strain evidence="3">SpSt-774</strain>
    </source>
</reference>
<dbReference type="NCBIfam" id="TIGR04183">
    <property type="entry name" value="Por_Secre_tail"/>
    <property type="match status" value="1"/>
</dbReference>
<keyword evidence="1" id="KW-0732">Signal</keyword>
<dbReference type="Gene3D" id="2.120.10.10">
    <property type="match status" value="1"/>
</dbReference>
<gene>
    <name evidence="3" type="ORF">ENV60_05215</name>
</gene>
<dbReference type="SUPFAM" id="SSF110296">
    <property type="entry name" value="Oligoxyloglucan reducing end-specific cellobiohydrolase"/>
    <property type="match status" value="1"/>
</dbReference>
<dbReference type="InterPro" id="IPR011040">
    <property type="entry name" value="Sialidase"/>
</dbReference>
<evidence type="ECO:0000313" key="3">
    <source>
        <dbReference type="EMBL" id="HGV97678.1"/>
    </source>
</evidence>
<dbReference type="Pfam" id="PF13088">
    <property type="entry name" value="BNR_2"/>
    <property type="match status" value="1"/>
</dbReference>
<organism evidence="3">
    <name type="scientific">candidate division WOR-3 bacterium</name>
    <dbReference type="NCBI Taxonomy" id="2052148"/>
    <lineage>
        <taxon>Bacteria</taxon>
        <taxon>Bacteria division WOR-3</taxon>
    </lineage>
</organism>
<dbReference type="CDD" id="cd15482">
    <property type="entry name" value="Sialidase_non-viral"/>
    <property type="match status" value="1"/>
</dbReference>
<accession>A0A7C4XKW8</accession>
<dbReference type="InterPro" id="IPR036278">
    <property type="entry name" value="Sialidase_sf"/>
</dbReference>
<evidence type="ECO:0000256" key="1">
    <source>
        <dbReference type="SAM" id="SignalP"/>
    </source>
</evidence>
<name>A0A7C4XKW8_UNCW3</name>
<dbReference type="SUPFAM" id="SSF50939">
    <property type="entry name" value="Sialidases"/>
    <property type="match status" value="1"/>
</dbReference>
<feature type="signal peptide" evidence="1">
    <location>
        <begin position="1"/>
        <end position="27"/>
    </location>
</feature>
<sequence length="1000" mass="113732">MEEKMKTKFALSLFSALGVLISLNAQSYPPDGWRVWMTIENAVGSQKYPSIASSENTIHVIWVDNRSQPSKVYYKRSNDLGFTWSEGVPICAPNDAIVDAKRNIGIACIANYVYVVYGTCANPTLGDYAVCFVRSTDGGITWGNHQVIESGLDSPPEPTIVASDSVRIVYRKHTGSSVDLIYRASGDNGITWSDEDYVGYHCDDHYPHLALVNNVPHVVFIRPHVGQGTYLVLHARPAQPVWEKSQIMNFGSYQYPLLVVDQENRLHAIWERTDYSVWYARSLNNGASWENIAQIFEGSLSSYVTSYHKGILIVAQSDNKIVGRLSPDFGVNWENPFVIDGQADAYEANCYIISGNNARHLVYQKLITNPDDYDLAYIANDDLLLSDDNQTTAFNNGRHFIRDPLTNTLHLVYFSQGRPHYTKSTDNGQTWAPYHIIENVHFAPQTKDSGYYPSIGLHPGILTAQHPCVVYIDNEKNVEYRYYDDWSGEWKGFTIISYSQTGLEPGPPSVYTYGDQVFVVFSVMNWVGSPLYEFISAVYFYQFTYNATNPGNPVILDQTTNNALYESRPTIVVDGNGNPHVAWDKESTPNRDIFYRWRNDTGWLPPLTDPPRRISEQTPNYADKSPHIDCYGPWLSVVWYDEISGVPNEIQRRRKYIPMDRWFLVETPPYSQSPGTASEFPVNAAHDFSVWCEIGNLNDYDIRYRSDTYGFGWVSQEPEREYFCHSQLQRDYYPWDLYTIFTKGNTTPYQIVCVHQQFGGGPPGGESPLYVVETGQDSLSPFCLHRDGKITYNNYSVDYANSELTYELSFLDPTFPFHKIKGTAYFEGTGNKTYELWINNTKKKTIVVKANEAHNFVIPIPKELYQNTHKITLSIKNPQANGVYLSGLDIHRLTNQTGGGPQSSNNTKLENISTLIVTPNPFKEETVIRYKITGDLPLSVKIYDATGRLVKRFEILDRPLSDQITWDGCDDTKRHLPNGIYFLELKSANKTFTTHIILLR</sequence>
<feature type="domain" description="Sialidase" evidence="2">
    <location>
        <begin position="67"/>
        <end position="267"/>
    </location>
</feature>
<proteinExistence type="predicted"/>
<comment type="caution">
    <text evidence="3">The sequence shown here is derived from an EMBL/GenBank/DDBJ whole genome shotgun (WGS) entry which is preliminary data.</text>
</comment>
<feature type="chain" id="PRO_5028047768" evidence="1">
    <location>
        <begin position="28"/>
        <end position="1000"/>
    </location>
</feature>
<dbReference type="Gene3D" id="2.60.40.4070">
    <property type="match status" value="1"/>
</dbReference>
<dbReference type="EMBL" id="DTGZ01000096">
    <property type="protein sequence ID" value="HGV97678.1"/>
    <property type="molecule type" value="Genomic_DNA"/>
</dbReference>
<dbReference type="InterPro" id="IPR026444">
    <property type="entry name" value="Secre_tail"/>
</dbReference>